<proteinExistence type="predicted"/>
<protein>
    <submittedName>
        <fullName evidence="2">Glyoxalase/bleomycin resistance protein/dioxygenase</fullName>
    </submittedName>
</protein>
<dbReference type="InterPro" id="IPR004360">
    <property type="entry name" value="Glyas_Fos-R_dOase_dom"/>
</dbReference>
<dbReference type="InterPro" id="IPR029068">
    <property type="entry name" value="Glyas_Bleomycin-R_OHBP_Dase"/>
</dbReference>
<reference evidence="3" key="1">
    <citation type="submission" date="2011-01" db="EMBL/GenBank/DDBJ databases">
        <title>Complete sequence of chromosome of Acidobacterium sp. MP5ACTX9.</title>
        <authorList>
            <consortium name="US DOE Joint Genome Institute"/>
            <person name="Lucas S."/>
            <person name="Copeland A."/>
            <person name="Lapidus A."/>
            <person name="Cheng J.-F."/>
            <person name="Goodwin L."/>
            <person name="Pitluck S."/>
            <person name="Teshima H."/>
            <person name="Detter J.C."/>
            <person name="Han C."/>
            <person name="Tapia R."/>
            <person name="Land M."/>
            <person name="Hauser L."/>
            <person name="Kyrpides N."/>
            <person name="Ivanova N."/>
            <person name="Ovchinnikova G."/>
            <person name="Pagani I."/>
            <person name="Rawat S.R."/>
            <person name="Mannisto M."/>
            <person name="Haggblom M.M."/>
            <person name="Woyke T."/>
        </authorList>
    </citation>
    <scope>NUCLEOTIDE SEQUENCE [LARGE SCALE GENOMIC DNA]</scope>
    <source>
        <strain evidence="3">MP5ACTX9</strain>
    </source>
</reference>
<gene>
    <name evidence="2" type="ordered locus">AciX9_3678</name>
</gene>
<dbReference type="PaxDb" id="1198114-AciX9_3678"/>
<dbReference type="eggNOG" id="COG2764">
    <property type="taxonomic scope" value="Bacteria"/>
</dbReference>
<feature type="domain" description="VOC" evidence="1">
    <location>
        <begin position="10"/>
        <end position="139"/>
    </location>
</feature>
<dbReference type="InterPro" id="IPR037523">
    <property type="entry name" value="VOC_core"/>
</dbReference>
<dbReference type="PANTHER" id="PTHR34109:SF1">
    <property type="entry name" value="VOC DOMAIN-CONTAINING PROTEIN"/>
    <property type="match status" value="1"/>
</dbReference>
<dbReference type="Gene3D" id="3.30.720.110">
    <property type="match status" value="1"/>
</dbReference>
<sequence length="144" mass="15591">MSSTLAKDCKSSIIPAMRYRDAHKAIEWLVTAFGMEKKAVYDAPEGHVMHAELTFGNGMVMIGSVVNGGEYSKLISQPDEIGGRSTQSICLIVTDATAIYESAKAAGAEITGELAEMEYGGKAFGYKDPEGHLWSIGEYDPWAY</sequence>
<keyword evidence="2" id="KW-0223">Dioxygenase</keyword>
<dbReference type="SUPFAM" id="SSF54593">
    <property type="entry name" value="Glyoxalase/Bleomycin resistance protein/Dihydroxybiphenyl dioxygenase"/>
    <property type="match status" value="1"/>
</dbReference>
<accession>E8X5Q2</accession>
<dbReference type="KEGG" id="acm:AciX9_3678"/>
<evidence type="ECO:0000313" key="3">
    <source>
        <dbReference type="Proteomes" id="UP000000343"/>
    </source>
</evidence>
<dbReference type="AlphaFoldDB" id="E8X5Q2"/>
<keyword evidence="2" id="KW-0560">Oxidoreductase</keyword>
<dbReference type="Pfam" id="PF00903">
    <property type="entry name" value="Glyoxalase"/>
    <property type="match status" value="1"/>
</dbReference>
<dbReference type="OrthoDB" id="9806868at2"/>
<dbReference type="RefSeq" id="WP_013581988.1">
    <property type="nucleotide sequence ID" value="NC_015064.1"/>
</dbReference>
<dbReference type="GO" id="GO:0051213">
    <property type="term" value="F:dioxygenase activity"/>
    <property type="evidence" value="ECO:0007669"/>
    <property type="project" value="UniProtKB-KW"/>
</dbReference>
<dbReference type="EMBL" id="CP002480">
    <property type="protein sequence ID" value="ADW70679.1"/>
    <property type="molecule type" value="Genomic_DNA"/>
</dbReference>
<keyword evidence="3" id="KW-1185">Reference proteome</keyword>
<evidence type="ECO:0000259" key="1">
    <source>
        <dbReference type="PROSITE" id="PS51819"/>
    </source>
</evidence>
<dbReference type="Gene3D" id="3.30.720.120">
    <property type="match status" value="1"/>
</dbReference>
<evidence type="ECO:0000313" key="2">
    <source>
        <dbReference type="EMBL" id="ADW70679.1"/>
    </source>
</evidence>
<name>E8X5Q2_GRATM</name>
<organism evidence="3">
    <name type="scientific">Granulicella tundricola (strain ATCC BAA-1859 / DSM 23138 / MP5ACTX9)</name>
    <dbReference type="NCBI Taxonomy" id="1198114"/>
    <lineage>
        <taxon>Bacteria</taxon>
        <taxon>Pseudomonadati</taxon>
        <taxon>Acidobacteriota</taxon>
        <taxon>Terriglobia</taxon>
        <taxon>Terriglobales</taxon>
        <taxon>Acidobacteriaceae</taxon>
        <taxon>Granulicella</taxon>
    </lineage>
</organism>
<dbReference type="Proteomes" id="UP000000343">
    <property type="component" value="Chromosome"/>
</dbReference>
<dbReference type="PANTHER" id="PTHR34109">
    <property type="entry name" value="BNAUNNG04460D PROTEIN-RELATED"/>
    <property type="match status" value="1"/>
</dbReference>
<dbReference type="HOGENOM" id="CLU_046006_11_1_0"/>
<dbReference type="PROSITE" id="PS51819">
    <property type="entry name" value="VOC"/>
    <property type="match status" value="1"/>
</dbReference>
<dbReference type="STRING" id="1198114.AciX9_3678"/>